<dbReference type="PANTHER" id="PTHR13457">
    <property type="entry name" value="BAP28"/>
    <property type="match status" value="1"/>
</dbReference>
<dbReference type="GO" id="GO:0000462">
    <property type="term" value="P:maturation of SSU-rRNA from tricistronic rRNA transcript (SSU-rRNA, 5.8S rRNA, LSU-rRNA)"/>
    <property type="evidence" value="ECO:0007669"/>
    <property type="project" value="TreeGrafter"/>
</dbReference>
<feature type="region of interest" description="Disordered" evidence="1">
    <location>
        <begin position="482"/>
        <end position="524"/>
    </location>
</feature>
<dbReference type="GO" id="GO:0034455">
    <property type="term" value="C:t-UTP complex"/>
    <property type="evidence" value="ECO:0007669"/>
    <property type="project" value="TreeGrafter"/>
</dbReference>
<feature type="compositionally biased region" description="Basic and acidic residues" evidence="1">
    <location>
        <begin position="746"/>
        <end position="755"/>
    </location>
</feature>
<dbReference type="InterPro" id="IPR040191">
    <property type="entry name" value="UTP10"/>
</dbReference>
<gene>
    <name evidence="2" type="ORF">PPROV_000705700</name>
</gene>
<evidence type="ECO:0000256" key="1">
    <source>
        <dbReference type="SAM" id="MobiDB-lite"/>
    </source>
</evidence>
<dbReference type="Proteomes" id="UP000660262">
    <property type="component" value="Unassembled WGS sequence"/>
</dbReference>
<dbReference type="OrthoDB" id="31183at2759"/>
<sequence>MSHTFAPSSTLLGAQLGALAHNAGQQAGAAAPGAADGLAASMLFDSVQQANDTSLATLLDAARNGVAELTAKDPKFDAFAKSLFGPAAAQKSARELMAPPAAERFASNLHAFLRMLAPHFGTSRANKCLEFLMRAYRVHVRDLDALMAMAMPMHETPAFARLLRCVDERALAQHRRWSWLRPCQRAGAPLARETLLSRVAAPSDHAELVRWFAETARTCMRDAGNARWMSLFVSTAHAALNASTNSAAREHLVRALLPTLHAGLGGPAQPGSPHSRFQSACATIAVHLAHGTTPLADAAINALVIAISRACSSAHAPAHSKMLVACLASVTSAPRGTAAAFLPTDAYVALSKQMGGARLVRDLTGVLESYPAERVAPLVHQTLGSLLMHARDVSAGRYARATLRDFASLMGHVKLLPDTRRAMATECIRVVRLALADSEGESAQVDEDVAAVLETMTDVLRTMADAAPDDVARAVDAALTTGSQDAKEASGPLSPMSGEESSVKKKKRRHKHHKASAEESRTANEPLEAFLQRALGGGAAAPIPGFGISASSGVTSASADARKAALKQLAAAAAPSANGTTAGDDEEEAVADAAAGISPVQVATAAISLAMDADAAVARAALRTPALWTTPTCAEAAMKAASSAASGSRMRADASDAATVAKRACAVLATHIPEANPGLANSCTWRIIDAACDVLVPSRKPMRKAAVSCCVALETCRNGVLACLGDGEWKMLREWHQVSGSTGEDGSGKSKSEAKKRGKQAAALEPHTVASDRCEWHAQGVVHLISALIDSSPDASCFTAALIPPPPSAASHVALLALTGFVTRGDGVAKLALIDKAFELLKLEQDGGVENDVKALREGSSWDAAAIEGEIGVRNWQMRAQSPWMAWRVASRQLRLALLNNAEESAWDGRASLLRLWLSRALVRMDDTEVRAVCSLRARVERAKLGGEDAADAAVASAFGEASALVDILLLSVSNETSVGELEDGTKAEDTKAAVSAIKAVAKFTSTAATSTSAMPLAACASLETLQMVILPNVLAAAHGARSGVVRAAATSALTPLAEAAQVLADAVKAAPAETRTAACATIDRILQHGSASLAAPERLEATSLARLISALKDATSPESCAATHGAISVDVARAAIHWTIGIEAAQRQAATPSTKARGRPHKKTAAAAAAVLSDADTDKMAWSRYMRDRAMAMLNDTTPPAAAAGLAEIADCMLVESADINDGSTPAAAAPARLALANAAARRAMAASSDEWFDSSLDFVAARAVASAPLAAAAAIPSILLCLRAAAFLPQSAASAASTVPRVLQASGAGSHGEGKLVELVEALLAVIEGGEGMGMASDAADASLRASVIEHSEMARALCFIIYDSNGKEGAHPSDEAKSPEARLRLSCKALEFVLRLERPPAGVADAAHGLVCSLLADGEVGVGEEGGADISSAQDTYAICLCFAALEACCGETGETISSAACISSLPPLLLRVACDVRQASMNTGRCALRALRGLAQVSPSVVAPHAVDAAVAAGRLGLAAEEEDVALADAALREALIPWLQAQREAGGNVGTSGRGKRQKSSELSNADACVLFILDVLKALPNDAIAHVRDGVVMYAVGAVCGGAGEDTAAPAVAAILGGLLMRQSGADGSASLLQSSVGNSAASNGVRLAGLSAMDPAEAGSMCSTCLSACPVNVRLAALARLVSDAAGTPVESKVAQLGRLQLQGRTVDEDGDDEMAFFSNDDSMPILADGADADVVVPRMRELYKVAWLDRQGDDDDEHARNLRDALEELLPPLELARCCVGALEAATLSLERRACDTLARLMDDMSSTIRQEEEEEEEALGVLTTACEGLAGSGGSSDRGGKRKSVSGKPETWYRAAAACARCARAFDREPAITPCMALLPHLMASDREQARTERLYAADALLAAVRRRATPLLPSLADSLLADTFAASDSEELEAGMACVSQLCTTLGGMLAKAQLTKVVEALSLPSASGCAGWDSACTALARGVAPRLSVPACLTCLESEVKEVGQQQQQQHKGSSKRRKKGAAADESGNGGIVDDKAKSTLVLLKRLVGTMGDVDARALAGDICSCITSAASTSAVQCDAAADALADTLAKLSSEDAAAHLTKLEMDDMLSLNLSLTLAQRLGSVVLELVGPWILDVVARGVANSDSAAEVVLLAHEASASLLDLESTRKLEEDGDCLRKLGNAECLVSLATGCLREHAWDEARFTEALGSACEAFVAADVASPSGGARWKTLLRRMLTCVRDCSGSVFKLRGLSCVERVVRRLNEEVVLTVPELVPPLAELLESDSGGAVSKAAKRVVSLLEDLSGIEGLLG</sequence>
<dbReference type="SUPFAM" id="SSF48371">
    <property type="entry name" value="ARM repeat"/>
    <property type="match status" value="1"/>
</dbReference>
<keyword evidence="3" id="KW-1185">Reference proteome</keyword>
<dbReference type="InterPro" id="IPR016024">
    <property type="entry name" value="ARM-type_fold"/>
</dbReference>
<feature type="region of interest" description="Disordered" evidence="1">
    <location>
        <begin position="2015"/>
        <end position="2042"/>
    </location>
</feature>
<accession>A0A830HN34</accession>
<name>A0A830HN34_9CHLO</name>
<evidence type="ECO:0000313" key="2">
    <source>
        <dbReference type="EMBL" id="GHP08318.1"/>
    </source>
</evidence>
<feature type="compositionally biased region" description="Basic residues" evidence="1">
    <location>
        <begin position="504"/>
        <end position="514"/>
    </location>
</feature>
<dbReference type="GO" id="GO:0045943">
    <property type="term" value="P:positive regulation of transcription by RNA polymerase I"/>
    <property type="evidence" value="ECO:0007669"/>
    <property type="project" value="TreeGrafter"/>
</dbReference>
<dbReference type="GO" id="GO:0032040">
    <property type="term" value="C:small-subunit processome"/>
    <property type="evidence" value="ECO:0007669"/>
    <property type="project" value="TreeGrafter"/>
</dbReference>
<dbReference type="PANTHER" id="PTHR13457:SF1">
    <property type="entry name" value="HEAT REPEAT-CONTAINING PROTEIN 1"/>
    <property type="match status" value="1"/>
</dbReference>
<organism evidence="2 3">
    <name type="scientific">Pycnococcus provasolii</name>
    <dbReference type="NCBI Taxonomy" id="41880"/>
    <lineage>
        <taxon>Eukaryota</taxon>
        <taxon>Viridiplantae</taxon>
        <taxon>Chlorophyta</taxon>
        <taxon>Pseudoscourfieldiophyceae</taxon>
        <taxon>Pseudoscourfieldiales</taxon>
        <taxon>Pycnococcaceae</taxon>
        <taxon>Pycnococcus</taxon>
    </lineage>
</organism>
<dbReference type="GO" id="GO:0030515">
    <property type="term" value="F:snoRNA binding"/>
    <property type="evidence" value="ECO:0007669"/>
    <property type="project" value="TreeGrafter"/>
</dbReference>
<evidence type="ECO:0000313" key="3">
    <source>
        <dbReference type="Proteomes" id="UP000660262"/>
    </source>
</evidence>
<protein>
    <submittedName>
        <fullName evidence="2">HEAT repeat-containing protein 1</fullName>
    </submittedName>
</protein>
<dbReference type="EMBL" id="BNJQ01000020">
    <property type="protein sequence ID" value="GHP08318.1"/>
    <property type="molecule type" value="Genomic_DNA"/>
</dbReference>
<feature type="region of interest" description="Disordered" evidence="1">
    <location>
        <begin position="738"/>
        <end position="766"/>
    </location>
</feature>
<reference evidence="2" key="1">
    <citation type="submission" date="2020-10" db="EMBL/GenBank/DDBJ databases">
        <title>Unveiling of a novel bifunctional photoreceptor, Dualchrome1, isolated from a cosmopolitan green alga.</title>
        <authorList>
            <person name="Suzuki S."/>
            <person name="Kawachi M."/>
        </authorList>
    </citation>
    <scope>NUCLEOTIDE SEQUENCE</scope>
    <source>
        <strain evidence="2">NIES 2893</strain>
    </source>
</reference>
<comment type="caution">
    <text evidence="2">The sequence shown here is derived from an EMBL/GenBank/DDBJ whole genome shotgun (WGS) entry which is preliminary data.</text>
</comment>
<proteinExistence type="predicted"/>
<dbReference type="GO" id="GO:0030686">
    <property type="term" value="C:90S preribosome"/>
    <property type="evidence" value="ECO:0007669"/>
    <property type="project" value="TreeGrafter"/>
</dbReference>